<dbReference type="EMBL" id="JAVFWL010000004">
    <property type="protein sequence ID" value="KAK6747178.1"/>
    <property type="molecule type" value="Genomic_DNA"/>
</dbReference>
<name>A0ABR1D9M0_NECAM</name>
<accession>A0ABR1D9M0</accession>
<keyword evidence="3" id="KW-1185">Reference proteome</keyword>
<proteinExistence type="predicted"/>
<dbReference type="Proteomes" id="UP001303046">
    <property type="component" value="Unassembled WGS sequence"/>
</dbReference>
<evidence type="ECO:0000313" key="2">
    <source>
        <dbReference type="EMBL" id="KAK6747178.1"/>
    </source>
</evidence>
<protein>
    <submittedName>
        <fullName evidence="2">Uncharacterized protein</fullName>
    </submittedName>
</protein>
<sequence>MLSQLRVYCIGLLVFHSVLSDFTLLTFDHATPDLYVAKVCGSHPLSSVLEKIGTKLVSQREVVRMLAKIRANYPKLWRGYQTALTKYTNCKLMQGAGTLG</sequence>
<organism evidence="2 3">
    <name type="scientific">Necator americanus</name>
    <name type="common">Human hookworm</name>
    <dbReference type="NCBI Taxonomy" id="51031"/>
    <lineage>
        <taxon>Eukaryota</taxon>
        <taxon>Metazoa</taxon>
        <taxon>Ecdysozoa</taxon>
        <taxon>Nematoda</taxon>
        <taxon>Chromadorea</taxon>
        <taxon>Rhabditida</taxon>
        <taxon>Rhabditina</taxon>
        <taxon>Rhabditomorpha</taxon>
        <taxon>Strongyloidea</taxon>
        <taxon>Ancylostomatidae</taxon>
        <taxon>Bunostominae</taxon>
        <taxon>Necator</taxon>
    </lineage>
</organism>
<comment type="caution">
    <text evidence="2">The sequence shown here is derived from an EMBL/GenBank/DDBJ whole genome shotgun (WGS) entry which is preliminary data.</text>
</comment>
<reference evidence="2 3" key="1">
    <citation type="submission" date="2023-08" db="EMBL/GenBank/DDBJ databases">
        <title>A Necator americanus chromosomal reference genome.</title>
        <authorList>
            <person name="Ilik V."/>
            <person name="Petrzelkova K.J."/>
            <person name="Pardy F."/>
            <person name="Fuh T."/>
            <person name="Niatou-Singa F.S."/>
            <person name="Gouil Q."/>
            <person name="Baker L."/>
            <person name="Ritchie M.E."/>
            <person name="Jex A.R."/>
            <person name="Gazzola D."/>
            <person name="Li H."/>
            <person name="Toshio Fujiwara R."/>
            <person name="Zhan B."/>
            <person name="Aroian R.V."/>
            <person name="Pafco B."/>
            <person name="Schwarz E.M."/>
        </authorList>
    </citation>
    <scope>NUCLEOTIDE SEQUENCE [LARGE SCALE GENOMIC DNA]</scope>
    <source>
        <strain evidence="2 3">Aroian</strain>
        <tissue evidence="2">Whole animal</tissue>
    </source>
</reference>
<feature type="signal peptide" evidence="1">
    <location>
        <begin position="1"/>
        <end position="20"/>
    </location>
</feature>
<evidence type="ECO:0000256" key="1">
    <source>
        <dbReference type="SAM" id="SignalP"/>
    </source>
</evidence>
<evidence type="ECO:0000313" key="3">
    <source>
        <dbReference type="Proteomes" id="UP001303046"/>
    </source>
</evidence>
<keyword evidence="1" id="KW-0732">Signal</keyword>
<gene>
    <name evidence="2" type="primary">Necator_chrIV.g13704</name>
    <name evidence="2" type="ORF">RB195_000412</name>
</gene>
<feature type="chain" id="PRO_5046933372" evidence="1">
    <location>
        <begin position="21"/>
        <end position="100"/>
    </location>
</feature>